<dbReference type="InterPro" id="IPR023393">
    <property type="entry name" value="START-like_dom_sf"/>
</dbReference>
<accession>A0ABD5ZRB9</accession>
<evidence type="ECO:0000313" key="2">
    <source>
        <dbReference type="EMBL" id="MFC7236129.1"/>
    </source>
</evidence>
<dbReference type="Proteomes" id="UP001596398">
    <property type="component" value="Unassembled WGS sequence"/>
</dbReference>
<keyword evidence="3" id="KW-1185">Reference proteome</keyword>
<gene>
    <name evidence="2" type="ORF">ACFQJ4_12455</name>
</gene>
<dbReference type="CDD" id="cd07820">
    <property type="entry name" value="SRPBCC_3"/>
    <property type="match status" value="1"/>
</dbReference>
<feature type="domain" description="Coenzyme Q-binding protein COQ10 START" evidence="1">
    <location>
        <begin position="10"/>
        <end position="139"/>
    </location>
</feature>
<dbReference type="InterPro" id="IPR005031">
    <property type="entry name" value="COQ10_START"/>
</dbReference>
<evidence type="ECO:0000259" key="1">
    <source>
        <dbReference type="Pfam" id="PF03364"/>
    </source>
</evidence>
<dbReference type="RefSeq" id="WP_276234280.1">
    <property type="nucleotide sequence ID" value="NZ_CP119802.1"/>
</dbReference>
<name>A0ABD5ZRB9_9EURY</name>
<sequence>MPTYHRETWVDAPLSEVWEFHSRVEGLTALTPGFMDLDIERVVGPDGEQDPEVLEAGARIGMSLGPLGSVGRQSWTSVITEREYDPEAGRAYFRDTMEDGPFPHWEHTHRFYENEEGETLVSDRVEYRLPGGPLGEALAPLSGPVGFAPMFRFRHRETKRLLEG</sequence>
<evidence type="ECO:0000313" key="3">
    <source>
        <dbReference type="Proteomes" id="UP001596398"/>
    </source>
</evidence>
<dbReference type="GeneID" id="79267835"/>
<comment type="caution">
    <text evidence="2">The sequence shown here is derived from an EMBL/GenBank/DDBJ whole genome shotgun (WGS) entry which is preliminary data.</text>
</comment>
<dbReference type="Pfam" id="PF03364">
    <property type="entry name" value="Polyketide_cyc"/>
    <property type="match status" value="1"/>
</dbReference>
<dbReference type="SUPFAM" id="SSF55961">
    <property type="entry name" value="Bet v1-like"/>
    <property type="match status" value="1"/>
</dbReference>
<protein>
    <submittedName>
        <fullName evidence="2">SRPBCC family protein</fullName>
    </submittedName>
</protein>
<reference evidence="2 3" key="1">
    <citation type="journal article" date="2019" name="Int. J. Syst. Evol. Microbiol.">
        <title>The Global Catalogue of Microorganisms (GCM) 10K type strain sequencing project: providing services to taxonomists for standard genome sequencing and annotation.</title>
        <authorList>
            <consortium name="The Broad Institute Genomics Platform"/>
            <consortium name="The Broad Institute Genome Sequencing Center for Infectious Disease"/>
            <person name="Wu L."/>
            <person name="Ma J."/>
        </authorList>
    </citation>
    <scope>NUCLEOTIDE SEQUENCE [LARGE SCALE GENOMIC DNA]</scope>
    <source>
        <strain evidence="2 3">DT85</strain>
    </source>
</reference>
<dbReference type="EMBL" id="JBHTAP010000001">
    <property type="protein sequence ID" value="MFC7236129.1"/>
    <property type="molecule type" value="Genomic_DNA"/>
</dbReference>
<organism evidence="2 3">
    <name type="scientific">Halosegnis marinus</name>
    <dbReference type="NCBI Taxonomy" id="3034023"/>
    <lineage>
        <taxon>Archaea</taxon>
        <taxon>Methanobacteriati</taxon>
        <taxon>Methanobacteriota</taxon>
        <taxon>Stenosarchaea group</taxon>
        <taxon>Halobacteria</taxon>
        <taxon>Halobacteriales</taxon>
        <taxon>Natronomonadaceae</taxon>
        <taxon>Halosegnis</taxon>
    </lineage>
</organism>
<dbReference type="Gene3D" id="3.30.530.20">
    <property type="match status" value="1"/>
</dbReference>
<dbReference type="AlphaFoldDB" id="A0ABD5ZRB9"/>
<proteinExistence type="predicted"/>